<proteinExistence type="predicted"/>
<evidence type="ECO:0000313" key="4">
    <source>
        <dbReference type="Proteomes" id="UP000197619"/>
    </source>
</evidence>
<evidence type="ECO:0000256" key="2">
    <source>
        <dbReference type="SAM" id="Phobius"/>
    </source>
</evidence>
<feature type="region of interest" description="Disordered" evidence="1">
    <location>
        <begin position="40"/>
        <end position="71"/>
    </location>
</feature>
<gene>
    <name evidence="3" type="ORF">RLOC_00001198</name>
</gene>
<keyword evidence="2" id="KW-0472">Membrane</keyword>
<dbReference type="AlphaFoldDB" id="A0A218VAH3"/>
<name>A0A218VAH3_9PASE</name>
<keyword evidence="2" id="KW-1133">Transmembrane helix</keyword>
<dbReference type="Proteomes" id="UP000197619">
    <property type="component" value="Unassembled WGS sequence"/>
</dbReference>
<evidence type="ECO:0000313" key="3">
    <source>
        <dbReference type="EMBL" id="OWK62701.1"/>
    </source>
</evidence>
<protein>
    <submittedName>
        <fullName evidence="3">Uncharacterized protein</fullName>
    </submittedName>
</protein>
<evidence type="ECO:0000256" key="1">
    <source>
        <dbReference type="SAM" id="MobiDB-lite"/>
    </source>
</evidence>
<accession>A0A218VAH3</accession>
<comment type="caution">
    <text evidence="3">The sequence shown here is derived from an EMBL/GenBank/DDBJ whole genome shotgun (WGS) entry which is preliminary data.</text>
</comment>
<sequence>MAPVALLCPSYSLLPLAIVMGKLVHCLPLFLLPLLPRSQHSQPSLRYTGRAEVDGGEGKAGSSLRQSFHQDQQRVSVSWNYVTTPTETMQEAVPFTQ</sequence>
<dbReference type="EMBL" id="MUZQ01000023">
    <property type="protein sequence ID" value="OWK62701.1"/>
    <property type="molecule type" value="Genomic_DNA"/>
</dbReference>
<keyword evidence="2" id="KW-0812">Transmembrane</keyword>
<organism evidence="3 4">
    <name type="scientific">Lonchura striata</name>
    <name type="common">white-rumped munia</name>
    <dbReference type="NCBI Taxonomy" id="40157"/>
    <lineage>
        <taxon>Eukaryota</taxon>
        <taxon>Metazoa</taxon>
        <taxon>Chordata</taxon>
        <taxon>Craniata</taxon>
        <taxon>Vertebrata</taxon>
        <taxon>Euteleostomi</taxon>
        <taxon>Archelosauria</taxon>
        <taxon>Archosauria</taxon>
        <taxon>Dinosauria</taxon>
        <taxon>Saurischia</taxon>
        <taxon>Theropoda</taxon>
        <taxon>Coelurosauria</taxon>
        <taxon>Aves</taxon>
        <taxon>Neognathae</taxon>
        <taxon>Neoaves</taxon>
        <taxon>Telluraves</taxon>
        <taxon>Australaves</taxon>
        <taxon>Passeriformes</taxon>
        <taxon>Passeroidea</taxon>
        <taxon>Estrildidae</taxon>
        <taxon>Estrildinae</taxon>
        <taxon>Lonchura</taxon>
    </lineage>
</organism>
<reference evidence="3 4" key="1">
    <citation type="submission" date="2017-05" db="EMBL/GenBank/DDBJ databases">
        <title>Genome of assembly of the Bengalese finch, Lonchura striata domestica.</title>
        <authorList>
            <person name="Colquitt B.M."/>
            <person name="Brainard M.S."/>
        </authorList>
    </citation>
    <scope>NUCLEOTIDE SEQUENCE [LARGE SCALE GENOMIC DNA]</scope>
    <source>
        <strain evidence="3">White83orange57</strain>
    </source>
</reference>
<feature type="transmembrane region" description="Helical" evidence="2">
    <location>
        <begin position="12"/>
        <end position="35"/>
    </location>
</feature>
<keyword evidence="4" id="KW-1185">Reference proteome</keyword>